<feature type="domain" description="PRC-barrel" evidence="2">
    <location>
        <begin position="46"/>
        <end position="119"/>
    </location>
</feature>
<evidence type="ECO:0000313" key="3">
    <source>
        <dbReference type="EMBL" id="RCV85763.1"/>
    </source>
</evidence>
<gene>
    <name evidence="3" type="ORF">DU506_20485</name>
</gene>
<feature type="region of interest" description="Disordered" evidence="1">
    <location>
        <begin position="1"/>
        <end position="24"/>
    </location>
</feature>
<dbReference type="EMBL" id="QPIJ01000104">
    <property type="protein sequence ID" value="RCV85763.1"/>
    <property type="molecule type" value="Genomic_DNA"/>
</dbReference>
<keyword evidence="4" id="KW-1185">Reference proteome</keyword>
<dbReference type="AlphaFoldDB" id="A0A368TR98"/>
<proteinExistence type="predicted"/>
<dbReference type="Gene3D" id="2.30.30.240">
    <property type="entry name" value="PRC-barrel domain"/>
    <property type="match status" value="1"/>
</dbReference>
<name>A0A368TR98_9GAMM</name>
<feature type="compositionally biased region" description="Acidic residues" evidence="1">
    <location>
        <begin position="1"/>
        <end position="10"/>
    </location>
</feature>
<feature type="compositionally biased region" description="Polar residues" evidence="1">
    <location>
        <begin position="11"/>
        <end position="24"/>
    </location>
</feature>
<comment type="caution">
    <text evidence="3">The sequence shown here is derived from an EMBL/GenBank/DDBJ whole genome shotgun (WGS) entry which is preliminary data.</text>
</comment>
<dbReference type="InterPro" id="IPR027275">
    <property type="entry name" value="PRC-brl_dom"/>
</dbReference>
<evidence type="ECO:0000259" key="2">
    <source>
        <dbReference type="Pfam" id="PF05239"/>
    </source>
</evidence>
<dbReference type="SUPFAM" id="SSF50346">
    <property type="entry name" value="PRC-barrel domain"/>
    <property type="match status" value="1"/>
</dbReference>
<dbReference type="Proteomes" id="UP000253204">
    <property type="component" value="Unassembled WGS sequence"/>
</dbReference>
<reference evidence="3 4" key="1">
    <citation type="submission" date="2018-07" db="EMBL/GenBank/DDBJ databases">
        <title>Halomonas rutogse sp. nov., isolated from Lake TangqianCo on Tibetan Plateau.</title>
        <authorList>
            <person name="Lu H."/>
            <person name="Xing P."/>
            <person name="Wu Q."/>
        </authorList>
    </citation>
    <scope>NUCLEOTIDE SEQUENCE [LARGE SCALE GENOMIC DNA]</scope>
    <source>
        <strain evidence="3 4">TQ8S</strain>
    </source>
</reference>
<evidence type="ECO:0000256" key="1">
    <source>
        <dbReference type="SAM" id="MobiDB-lite"/>
    </source>
</evidence>
<dbReference type="InterPro" id="IPR011033">
    <property type="entry name" value="PRC_barrel-like_sf"/>
</dbReference>
<sequence length="250" mass="28805">MQIQAAEDENQPNSRADQIDLSGTQHDNRLRSLDEWSYKPIYEQGGFRAEKFLDAKVFSPQGNEIGEMANIILDQENQIVAVIAEIGGMWNSGDRHVAIPWDEVKFFEDGIKVPVRQDNLEEYDLFTNININEAYVYKQELERVTNVERDVATGPQTWKITDIIHDYASMENDEGYGYIKDALLSRNGTMQAIIIKPARSEFGQGPRAYPFYGYPESWRPGDTHYILPYSKEDVEELPAFEYDKYDSILN</sequence>
<dbReference type="Pfam" id="PF05239">
    <property type="entry name" value="PRC"/>
    <property type="match status" value="1"/>
</dbReference>
<dbReference type="OrthoDB" id="6158291at2"/>
<protein>
    <submittedName>
        <fullName evidence="3">PRC-barrel domain containing protein</fullName>
    </submittedName>
</protein>
<evidence type="ECO:0000313" key="4">
    <source>
        <dbReference type="Proteomes" id="UP000253204"/>
    </source>
</evidence>
<organism evidence="3 4">
    <name type="scientific">Vreelandella rituensis</name>
    <dbReference type="NCBI Taxonomy" id="2282306"/>
    <lineage>
        <taxon>Bacteria</taxon>
        <taxon>Pseudomonadati</taxon>
        <taxon>Pseudomonadota</taxon>
        <taxon>Gammaproteobacteria</taxon>
        <taxon>Oceanospirillales</taxon>
        <taxon>Halomonadaceae</taxon>
        <taxon>Vreelandella</taxon>
    </lineage>
</organism>
<accession>A0A368TR98</accession>